<organism evidence="2 3">
    <name type="scientific">Bosea caraganae</name>
    <dbReference type="NCBI Taxonomy" id="2763117"/>
    <lineage>
        <taxon>Bacteria</taxon>
        <taxon>Pseudomonadati</taxon>
        <taxon>Pseudomonadota</taxon>
        <taxon>Alphaproteobacteria</taxon>
        <taxon>Hyphomicrobiales</taxon>
        <taxon>Boseaceae</taxon>
        <taxon>Bosea</taxon>
    </lineage>
</organism>
<dbReference type="PROSITE" id="PS51257">
    <property type="entry name" value="PROKAR_LIPOPROTEIN"/>
    <property type="match status" value="1"/>
</dbReference>
<name>A0A370KYR3_9HYPH</name>
<evidence type="ECO:0008006" key="4">
    <source>
        <dbReference type="Google" id="ProtNLM"/>
    </source>
</evidence>
<gene>
    <name evidence="2" type="ORF">DWE98_26160</name>
</gene>
<keyword evidence="3" id="KW-1185">Reference proteome</keyword>
<dbReference type="Proteomes" id="UP000255207">
    <property type="component" value="Unassembled WGS sequence"/>
</dbReference>
<evidence type="ECO:0000313" key="2">
    <source>
        <dbReference type="EMBL" id="RDJ20121.1"/>
    </source>
</evidence>
<sequence>MINMRWQFAVAIGLACAGCAAQPQIYVQSLKANDPKWQSAACKAIRQQANDYEQGENERLKSSVMIGLLSPSGALATTDVTNKQNVRRKQFNRELHLRCSSAPLPEDLTNIPDIQPPPMLNTERGS</sequence>
<evidence type="ECO:0000313" key="3">
    <source>
        <dbReference type="Proteomes" id="UP000255207"/>
    </source>
</evidence>
<comment type="caution">
    <text evidence="2">The sequence shown here is derived from an EMBL/GenBank/DDBJ whole genome shotgun (WGS) entry which is preliminary data.</text>
</comment>
<feature type="region of interest" description="Disordered" evidence="1">
    <location>
        <begin position="103"/>
        <end position="126"/>
    </location>
</feature>
<proteinExistence type="predicted"/>
<dbReference type="EMBL" id="QQTP01000022">
    <property type="protein sequence ID" value="RDJ20121.1"/>
    <property type="molecule type" value="Genomic_DNA"/>
</dbReference>
<protein>
    <recommendedName>
        <fullName evidence="4">Lipoprotein</fullName>
    </recommendedName>
</protein>
<reference evidence="3" key="1">
    <citation type="submission" date="2018-07" db="EMBL/GenBank/DDBJ databases">
        <authorList>
            <person name="Safronova V.I."/>
            <person name="Chirak E.R."/>
            <person name="Sazanova A.L."/>
        </authorList>
    </citation>
    <scope>NUCLEOTIDE SEQUENCE [LARGE SCALE GENOMIC DNA]</scope>
    <source>
        <strain evidence="3">RCAM04685</strain>
    </source>
</reference>
<accession>A0A370KYR3</accession>
<evidence type="ECO:0000256" key="1">
    <source>
        <dbReference type="SAM" id="MobiDB-lite"/>
    </source>
</evidence>
<dbReference type="AlphaFoldDB" id="A0A370KYR3"/>